<dbReference type="SUPFAM" id="SSF48498">
    <property type="entry name" value="Tetracyclin repressor-like, C-terminal domain"/>
    <property type="match status" value="1"/>
</dbReference>
<gene>
    <name evidence="7" type="ORF">Q8791_10540</name>
</gene>
<evidence type="ECO:0000259" key="6">
    <source>
        <dbReference type="PROSITE" id="PS50977"/>
    </source>
</evidence>
<dbReference type="InterPro" id="IPR009057">
    <property type="entry name" value="Homeodomain-like_sf"/>
</dbReference>
<protein>
    <submittedName>
        <fullName evidence="7">Helix-turn-helix domain-containing protein</fullName>
    </submittedName>
</protein>
<name>A0ABU7K5X9_9ACTN</name>
<feature type="region of interest" description="Disordered" evidence="5">
    <location>
        <begin position="1"/>
        <end position="20"/>
    </location>
</feature>
<dbReference type="InterPro" id="IPR050109">
    <property type="entry name" value="HTH-type_TetR-like_transc_reg"/>
</dbReference>
<evidence type="ECO:0000256" key="4">
    <source>
        <dbReference type="PROSITE-ProRule" id="PRU00335"/>
    </source>
</evidence>
<dbReference type="InterPro" id="IPR036271">
    <property type="entry name" value="Tet_transcr_reg_TetR-rel_C_sf"/>
</dbReference>
<evidence type="ECO:0000313" key="7">
    <source>
        <dbReference type="EMBL" id="MEE2037656.1"/>
    </source>
</evidence>
<dbReference type="PANTHER" id="PTHR30055:SF151">
    <property type="entry name" value="TRANSCRIPTIONAL REGULATORY PROTEIN"/>
    <property type="match status" value="1"/>
</dbReference>
<evidence type="ECO:0000313" key="8">
    <source>
        <dbReference type="Proteomes" id="UP001356095"/>
    </source>
</evidence>
<keyword evidence="2 4" id="KW-0238">DNA-binding</keyword>
<dbReference type="SUPFAM" id="SSF46689">
    <property type="entry name" value="Homeodomain-like"/>
    <property type="match status" value="1"/>
</dbReference>
<dbReference type="PROSITE" id="PS50977">
    <property type="entry name" value="HTH_TETR_2"/>
    <property type="match status" value="1"/>
</dbReference>
<proteinExistence type="predicted"/>
<keyword evidence="1" id="KW-0805">Transcription regulation</keyword>
<dbReference type="InterPro" id="IPR004111">
    <property type="entry name" value="Repressor_TetR_C"/>
</dbReference>
<keyword evidence="8" id="KW-1185">Reference proteome</keyword>
<comment type="caution">
    <text evidence="7">The sequence shown here is derived from an EMBL/GenBank/DDBJ whole genome shotgun (WGS) entry which is preliminary data.</text>
</comment>
<evidence type="ECO:0000256" key="2">
    <source>
        <dbReference type="ARBA" id="ARBA00023125"/>
    </source>
</evidence>
<dbReference type="Pfam" id="PF02909">
    <property type="entry name" value="TetR_C_1"/>
    <property type="match status" value="1"/>
</dbReference>
<evidence type="ECO:0000256" key="1">
    <source>
        <dbReference type="ARBA" id="ARBA00023015"/>
    </source>
</evidence>
<dbReference type="InterPro" id="IPR001647">
    <property type="entry name" value="HTH_TetR"/>
</dbReference>
<reference evidence="7 8" key="1">
    <citation type="submission" date="2023-08" db="EMBL/GenBank/DDBJ databases">
        <authorList>
            <person name="Girao M."/>
            <person name="Carvalho M.F."/>
        </authorList>
    </citation>
    <scope>NUCLEOTIDE SEQUENCE [LARGE SCALE GENOMIC DNA]</scope>
    <source>
        <strain evidence="7 8">CT-R113</strain>
    </source>
</reference>
<dbReference type="Proteomes" id="UP001356095">
    <property type="component" value="Unassembled WGS sequence"/>
</dbReference>
<organism evidence="7 8">
    <name type="scientific">Nocardiopsis codii</name>
    <dbReference type="NCBI Taxonomy" id="3065942"/>
    <lineage>
        <taxon>Bacteria</taxon>
        <taxon>Bacillati</taxon>
        <taxon>Actinomycetota</taxon>
        <taxon>Actinomycetes</taxon>
        <taxon>Streptosporangiales</taxon>
        <taxon>Nocardiopsidaceae</taxon>
        <taxon>Nocardiopsis</taxon>
    </lineage>
</organism>
<sequence length="234" mass="24896">MSVWNRPERGARGPAPERSRAQITAAAVEMADEGGLAAVSMRQVARRLGTGPASLYRYVSARGDLLDLMADAVAGEIDLGDPLSGDPVEDLAALAGRAKQVHLRHPWLLDLPTEPTVGPRGMDYLERALRALEPTSLSHSARLETVGLLNGLVTLFARTELQRRNAPADPAHARMSYLATAATEERHPLVAAALAGGPGAGAAPDTHTLFERMVRRVLTGLMENPDPSPAADPR</sequence>
<evidence type="ECO:0000256" key="5">
    <source>
        <dbReference type="SAM" id="MobiDB-lite"/>
    </source>
</evidence>
<evidence type="ECO:0000256" key="3">
    <source>
        <dbReference type="ARBA" id="ARBA00023163"/>
    </source>
</evidence>
<dbReference type="PANTHER" id="PTHR30055">
    <property type="entry name" value="HTH-TYPE TRANSCRIPTIONAL REGULATOR RUTR"/>
    <property type="match status" value="1"/>
</dbReference>
<keyword evidence="3" id="KW-0804">Transcription</keyword>
<feature type="domain" description="HTH tetR-type" evidence="6">
    <location>
        <begin position="17"/>
        <end position="77"/>
    </location>
</feature>
<dbReference type="EMBL" id="JAUZMY010000008">
    <property type="protein sequence ID" value="MEE2037656.1"/>
    <property type="molecule type" value="Genomic_DNA"/>
</dbReference>
<accession>A0ABU7K5X9</accession>
<feature type="DNA-binding region" description="H-T-H motif" evidence="4">
    <location>
        <begin position="40"/>
        <end position="59"/>
    </location>
</feature>
<dbReference type="Gene3D" id="1.10.10.60">
    <property type="entry name" value="Homeodomain-like"/>
    <property type="match status" value="1"/>
</dbReference>
<dbReference type="Pfam" id="PF00440">
    <property type="entry name" value="TetR_N"/>
    <property type="match status" value="1"/>
</dbReference>
<dbReference type="RefSeq" id="WP_330091451.1">
    <property type="nucleotide sequence ID" value="NZ_JAUZMY010000008.1"/>
</dbReference>
<dbReference type="Gene3D" id="1.10.357.10">
    <property type="entry name" value="Tetracycline Repressor, domain 2"/>
    <property type="match status" value="1"/>
</dbReference>